<reference evidence="3" key="1">
    <citation type="submission" date="2016-10" db="EMBL/GenBank/DDBJ databases">
        <title>Sequence of Gallionella enrichment culture.</title>
        <authorList>
            <person name="Poehlein A."/>
            <person name="Muehling M."/>
            <person name="Daniel R."/>
        </authorList>
    </citation>
    <scope>NUCLEOTIDE SEQUENCE</scope>
</reference>
<dbReference type="InterPro" id="IPR036259">
    <property type="entry name" value="MFS_trans_sf"/>
</dbReference>
<feature type="transmembrane region" description="Helical" evidence="1">
    <location>
        <begin position="182"/>
        <end position="200"/>
    </location>
</feature>
<organism evidence="3">
    <name type="scientific">mine drainage metagenome</name>
    <dbReference type="NCBI Taxonomy" id="410659"/>
    <lineage>
        <taxon>unclassified sequences</taxon>
        <taxon>metagenomes</taxon>
        <taxon>ecological metagenomes</taxon>
    </lineage>
</organism>
<dbReference type="Pfam" id="PF07690">
    <property type="entry name" value="MFS_1"/>
    <property type="match status" value="1"/>
</dbReference>
<sequence length="415" mass="42308">MSTSATDVETHGVVRKRTLRTLSIAQIIAGLGTAGAIPAGALLVLDISGSEAIAGLAQTFSVLGSALMAIPLANITQRGGRRAALSIGYGIGAVGALLTVLGGSARIFPLVFLGILLVGAASASGYQARFAATDLAEDRHRGRDLSYVVWAGTVGSVLGPNLVGTTSKFAHSIGMPRLTGPYLVAGAMLLVGALIIFFFLRPDPYLFSRTEAHIAQGRRKGSTRLALKTIRESKSASLALLAIVVGHIVMVSIMVMTPIHMHHYEASLTIIGLVISVHIAGMYAFSPVMGWLSDKLGPPKVILIGVLVLTAAAIIAGTAPMSGSGILGVGLFSLGLGWSETLVAGSSLLSKSVPIELRPAVQGASDLMMNGAGAVGGAVAGLIIAFASYGALCAICLVPVAALGISATRLIRSGE</sequence>
<dbReference type="EMBL" id="MLJW01001168">
    <property type="protein sequence ID" value="OIQ79727.1"/>
    <property type="molecule type" value="Genomic_DNA"/>
</dbReference>
<keyword evidence="1" id="KW-0472">Membrane</keyword>
<dbReference type="AlphaFoldDB" id="A0A1J5QIF4"/>
<dbReference type="InterPro" id="IPR011701">
    <property type="entry name" value="MFS"/>
</dbReference>
<feature type="transmembrane region" description="Helical" evidence="1">
    <location>
        <begin position="24"/>
        <end position="45"/>
    </location>
</feature>
<dbReference type="InterPro" id="IPR020846">
    <property type="entry name" value="MFS_dom"/>
</dbReference>
<dbReference type="GO" id="GO:0022857">
    <property type="term" value="F:transmembrane transporter activity"/>
    <property type="evidence" value="ECO:0007669"/>
    <property type="project" value="InterPro"/>
</dbReference>
<feature type="transmembrane region" description="Helical" evidence="1">
    <location>
        <begin position="57"/>
        <end position="76"/>
    </location>
</feature>
<gene>
    <name evidence="3" type="ORF">GALL_385300</name>
</gene>
<keyword evidence="1" id="KW-0812">Transmembrane</keyword>
<feature type="transmembrane region" description="Helical" evidence="1">
    <location>
        <begin position="83"/>
        <end position="101"/>
    </location>
</feature>
<dbReference type="PANTHER" id="PTHR23534">
    <property type="entry name" value="MFS PERMEASE"/>
    <property type="match status" value="1"/>
</dbReference>
<evidence type="ECO:0000259" key="2">
    <source>
        <dbReference type="PROSITE" id="PS50850"/>
    </source>
</evidence>
<evidence type="ECO:0000256" key="1">
    <source>
        <dbReference type="SAM" id="Phobius"/>
    </source>
</evidence>
<feature type="transmembrane region" description="Helical" evidence="1">
    <location>
        <begin position="107"/>
        <end position="126"/>
    </location>
</feature>
<protein>
    <submittedName>
        <fullName evidence="3">Major facilitator superfamily protein</fullName>
    </submittedName>
</protein>
<dbReference type="PROSITE" id="PS50850">
    <property type="entry name" value="MFS"/>
    <property type="match status" value="1"/>
</dbReference>
<comment type="caution">
    <text evidence="3">The sequence shown here is derived from an EMBL/GenBank/DDBJ whole genome shotgun (WGS) entry which is preliminary data.</text>
</comment>
<evidence type="ECO:0000313" key="3">
    <source>
        <dbReference type="EMBL" id="OIQ79727.1"/>
    </source>
</evidence>
<feature type="domain" description="Major facilitator superfamily (MFS) profile" evidence="2">
    <location>
        <begin position="18"/>
        <end position="415"/>
    </location>
</feature>
<accession>A0A1J5QIF4</accession>
<feature type="transmembrane region" description="Helical" evidence="1">
    <location>
        <begin position="266"/>
        <end position="289"/>
    </location>
</feature>
<dbReference type="Gene3D" id="1.20.1250.20">
    <property type="entry name" value="MFS general substrate transporter like domains"/>
    <property type="match status" value="2"/>
</dbReference>
<feature type="transmembrane region" description="Helical" evidence="1">
    <location>
        <begin position="301"/>
        <end position="319"/>
    </location>
</feature>
<feature type="transmembrane region" description="Helical" evidence="1">
    <location>
        <begin position="147"/>
        <end position="170"/>
    </location>
</feature>
<name>A0A1J5QIF4_9ZZZZ</name>
<dbReference type="PANTHER" id="PTHR23534:SF1">
    <property type="entry name" value="MAJOR FACILITATOR SUPERFAMILY PROTEIN"/>
    <property type="match status" value="1"/>
</dbReference>
<proteinExistence type="predicted"/>
<dbReference type="SUPFAM" id="SSF103473">
    <property type="entry name" value="MFS general substrate transporter"/>
    <property type="match status" value="1"/>
</dbReference>
<feature type="transmembrane region" description="Helical" evidence="1">
    <location>
        <begin position="238"/>
        <end position="260"/>
    </location>
</feature>
<keyword evidence="1" id="KW-1133">Transmembrane helix</keyword>